<keyword evidence="6" id="KW-1185">Reference proteome</keyword>
<feature type="domain" description="HTH luxR-type" evidence="4">
    <location>
        <begin position="242"/>
        <end position="307"/>
    </location>
</feature>
<proteinExistence type="predicted"/>
<accession>A0A1H8L3J9</accession>
<dbReference type="SUPFAM" id="SSF52172">
    <property type="entry name" value="CheY-like"/>
    <property type="match status" value="1"/>
</dbReference>
<dbReference type="CDD" id="cd06170">
    <property type="entry name" value="LuxR_C_like"/>
    <property type="match status" value="1"/>
</dbReference>
<dbReference type="Gene3D" id="3.40.50.2300">
    <property type="match status" value="1"/>
</dbReference>
<dbReference type="PANTHER" id="PTHR44688:SF16">
    <property type="entry name" value="DNA-BINDING TRANSCRIPTIONAL ACTIVATOR DEVR_DOSR"/>
    <property type="match status" value="1"/>
</dbReference>
<organism evidence="5 6">
    <name type="scientific">Nitrosomonas oligotropha</name>
    <dbReference type="NCBI Taxonomy" id="42354"/>
    <lineage>
        <taxon>Bacteria</taxon>
        <taxon>Pseudomonadati</taxon>
        <taxon>Pseudomonadota</taxon>
        <taxon>Betaproteobacteria</taxon>
        <taxon>Nitrosomonadales</taxon>
        <taxon>Nitrosomonadaceae</taxon>
        <taxon>Nitrosomonas</taxon>
    </lineage>
</organism>
<dbReference type="GO" id="GO:0003677">
    <property type="term" value="F:DNA binding"/>
    <property type="evidence" value="ECO:0007669"/>
    <property type="project" value="UniProtKB-KW"/>
</dbReference>
<keyword evidence="1" id="KW-0805">Transcription regulation</keyword>
<dbReference type="OrthoDB" id="9794397at2"/>
<keyword evidence="2 5" id="KW-0238">DNA-binding</keyword>
<dbReference type="STRING" id="42354.SAMN05216333_10345"/>
<evidence type="ECO:0000313" key="6">
    <source>
        <dbReference type="Proteomes" id="UP000198814"/>
    </source>
</evidence>
<dbReference type="InterPro" id="IPR016032">
    <property type="entry name" value="Sig_transdc_resp-reg_C-effctor"/>
</dbReference>
<dbReference type="EMBL" id="FODO01000003">
    <property type="protein sequence ID" value="SEN99679.1"/>
    <property type="molecule type" value="Genomic_DNA"/>
</dbReference>
<dbReference type="Gene3D" id="1.10.10.10">
    <property type="entry name" value="Winged helix-like DNA-binding domain superfamily/Winged helix DNA-binding domain"/>
    <property type="match status" value="1"/>
</dbReference>
<dbReference type="InterPro" id="IPR000792">
    <property type="entry name" value="Tscrpt_reg_LuxR_C"/>
</dbReference>
<evidence type="ECO:0000256" key="2">
    <source>
        <dbReference type="ARBA" id="ARBA00023125"/>
    </source>
</evidence>
<dbReference type="PROSITE" id="PS50043">
    <property type="entry name" value="HTH_LUXR_2"/>
    <property type="match status" value="1"/>
</dbReference>
<sequence length="319" mass="36591">MYLRLKPSILLQRAKKEQGDQAAFATDCYERRRDERRQREDRRNVTVLRGQARYNRRRHERRDVLMQHDPAPGLSIQSITRRFDASGPSVQWRVPFRLWIISGREDLTGQLQNYSETVPVISVLPYKLDQLKDRYEELEDSGSNLILIDTALPEAVVIEQLRAIRRSPSDVKIILLYDDVLPDLVQAIVEYRVSGLLLTGVSQEFFLKAVHAVHKGEYWFPRQLISRILSFFSNQRNHSAGLQSGNIIFTECEQKVINLLVQGLSNKQIAARLAVSPETVKSHLKAIFVKTGVSNRNRLISLCLTGMRGGQLNLTSSER</sequence>
<protein>
    <submittedName>
        <fullName evidence="5">DNA-binding response regulator, NarL/FixJ family, contains REC and HTH domains</fullName>
    </submittedName>
</protein>
<gene>
    <name evidence="5" type="ORF">SAMN05216333_10345</name>
</gene>
<evidence type="ECO:0000256" key="3">
    <source>
        <dbReference type="ARBA" id="ARBA00023163"/>
    </source>
</evidence>
<dbReference type="PANTHER" id="PTHR44688">
    <property type="entry name" value="DNA-BINDING TRANSCRIPTIONAL ACTIVATOR DEVR_DOSR"/>
    <property type="match status" value="1"/>
</dbReference>
<dbReference type="InterPro" id="IPR036388">
    <property type="entry name" value="WH-like_DNA-bd_sf"/>
</dbReference>
<evidence type="ECO:0000313" key="5">
    <source>
        <dbReference type="EMBL" id="SEN99679.1"/>
    </source>
</evidence>
<name>A0A1H8L3J9_9PROT</name>
<reference evidence="6" key="1">
    <citation type="submission" date="2016-10" db="EMBL/GenBank/DDBJ databases">
        <authorList>
            <person name="Varghese N."/>
            <person name="Submissions S."/>
        </authorList>
    </citation>
    <scope>NUCLEOTIDE SEQUENCE [LARGE SCALE GENOMIC DNA]</scope>
    <source>
        <strain evidence="6">Nm76</strain>
    </source>
</reference>
<dbReference type="GO" id="GO:0006355">
    <property type="term" value="P:regulation of DNA-templated transcription"/>
    <property type="evidence" value="ECO:0007669"/>
    <property type="project" value="InterPro"/>
</dbReference>
<dbReference type="PROSITE" id="PS00622">
    <property type="entry name" value="HTH_LUXR_1"/>
    <property type="match status" value="1"/>
</dbReference>
<dbReference type="RefSeq" id="WP_090315438.1">
    <property type="nucleotide sequence ID" value="NZ_FNOE01000002.1"/>
</dbReference>
<dbReference type="AlphaFoldDB" id="A0A1H8L3J9"/>
<dbReference type="PRINTS" id="PR00038">
    <property type="entry name" value="HTHLUXR"/>
</dbReference>
<dbReference type="SUPFAM" id="SSF46894">
    <property type="entry name" value="C-terminal effector domain of the bipartite response regulators"/>
    <property type="match status" value="1"/>
</dbReference>
<dbReference type="InterPro" id="IPR011006">
    <property type="entry name" value="CheY-like_superfamily"/>
</dbReference>
<dbReference type="Proteomes" id="UP000198814">
    <property type="component" value="Unassembled WGS sequence"/>
</dbReference>
<evidence type="ECO:0000256" key="1">
    <source>
        <dbReference type="ARBA" id="ARBA00023015"/>
    </source>
</evidence>
<keyword evidence="3" id="KW-0804">Transcription</keyword>
<dbReference type="SMART" id="SM00421">
    <property type="entry name" value="HTH_LUXR"/>
    <property type="match status" value="1"/>
</dbReference>
<evidence type="ECO:0000259" key="4">
    <source>
        <dbReference type="PROSITE" id="PS50043"/>
    </source>
</evidence>
<dbReference type="Pfam" id="PF00196">
    <property type="entry name" value="GerE"/>
    <property type="match status" value="1"/>
</dbReference>